<dbReference type="InterPro" id="IPR029044">
    <property type="entry name" value="Nucleotide-diphossugar_trans"/>
</dbReference>
<keyword evidence="2" id="KW-1185">Reference proteome</keyword>
<dbReference type="AlphaFoldDB" id="A0AAW1PXZ2"/>
<proteinExistence type="predicted"/>
<organism evidence="1 2">
    <name type="scientific">[Myrmecia] bisecta</name>
    <dbReference type="NCBI Taxonomy" id="41462"/>
    <lineage>
        <taxon>Eukaryota</taxon>
        <taxon>Viridiplantae</taxon>
        <taxon>Chlorophyta</taxon>
        <taxon>core chlorophytes</taxon>
        <taxon>Trebouxiophyceae</taxon>
        <taxon>Trebouxiales</taxon>
        <taxon>Trebouxiaceae</taxon>
        <taxon>Myrmecia</taxon>
    </lineage>
</organism>
<evidence type="ECO:0000313" key="1">
    <source>
        <dbReference type="EMBL" id="KAK9812937.1"/>
    </source>
</evidence>
<reference evidence="1 2" key="1">
    <citation type="journal article" date="2024" name="Nat. Commun.">
        <title>Phylogenomics reveals the evolutionary origins of lichenization in chlorophyte algae.</title>
        <authorList>
            <person name="Puginier C."/>
            <person name="Libourel C."/>
            <person name="Otte J."/>
            <person name="Skaloud P."/>
            <person name="Haon M."/>
            <person name="Grisel S."/>
            <person name="Petersen M."/>
            <person name="Berrin J.G."/>
            <person name="Delaux P.M."/>
            <person name="Dal Grande F."/>
            <person name="Keller J."/>
        </authorList>
    </citation>
    <scope>NUCLEOTIDE SEQUENCE [LARGE SCALE GENOMIC DNA]</scope>
    <source>
        <strain evidence="1 2">SAG 2043</strain>
    </source>
</reference>
<gene>
    <name evidence="1" type="ORF">WJX72_006044</name>
</gene>
<evidence type="ECO:0000313" key="2">
    <source>
        <dbReference type="Proteomes" id="UP001489004"/>
    </source>
</evidence>
<dbReference type="Gene3D" id="3.90.550.10">
    <property type="entry name" value="Spore Coat Polysaccharide Biosynthesis Protein SpsA, Chain A"/>
    <property type="match status" value="1"/>
</dbReference>
<name>A0AAW1PXZ2_9CHLO</name>
<sequence>MVAVPCQAANGLVVQPVVGGHLLHPAQPQTEGLLRSSLCAVRACSLQAFAAVLLESGTPHQVLALQVMFASIQRHDPSADLLALVPATATDLLVHKLSLQRIRAVRLPDQLGPSGGTSRDSGRANAIILAFSLTEYTSIMLVDAHYLLQRGVEDLFACGSFCAALDPGGMLDTRLLVLQPSSTTNRELQAQLPTAVAMSACPHTRRSAEAILLQGVFPSLSSGPECLLGRNAPQTGACRFNATMFQDAGEYYVQGRWRGGGARAVAFSSKLGLCIVIAFALGYQANGILGAGHATKYEEAGSGSQGDAKHQNFGISVAYPPRGRIVQTLNKQHA</sequence>
<dbReference type="SUPFAM" id="SSF53448">
    <property type="entry name" value="Nucleotide-diphospho-sugar transferases"/>
    <property type="match status" value="1"/>
</dbReference>
<dbReference type="Proteomes" id="UP001489004">
    <property type="component" value="Unassembled WGS sequence"/>
</dbReference>
<accession>A0AAW1PXZ2</accession>
<comment type="caution">
    <text evidence="1">The sequence shown here is derived from an EMBL/GenBank/DDBJ whole genome shotgun (WGS) entry which is preliminary data.</text>
</comment>
<protein>
    <submittedName>
        <fullName evidence="1">Uncharacterized protein</fullName>
    </submittedName>
</protein>
<dbReference type="EMBL" id="JALJOR010000008">
    <property type="protein sequence ID" value="KAK9812937.1"/>
    <property type="molecule type" value="Genomic_DNA"/>
</dbReference>